<reference evidence="5" key="2">
    <citation type="submission" date="2015-01" db="EMBL/GenBank/DDBJ databases">
        <title>Evolutionary Origins and Diversification of the Mycorrhizal Mutualists.</title>
        <authorList>
            <consortium name="DOE Joint Genome Institute"/>
            <consortium name="Mycorrhizal Genomics Consortium"/>
            <person name="Kohler A."/>
            <person name="Kuo A."/>
            <person name="Nagy L.G."/>
            <person name="Floudas D."/>
            <person name="Copeland A."/>
            <person name="Barry K.W."/>
            <person name="Cichocki N."/>
            <person name="Veneault-Fourrey C."/>
            <person name="LaButti K."/>
            <person name="Lindquist E.A."/>
            <person name="Lipzen A."/>
            <person name="Lundell T."/>
            <person name="Morin E."/>
            <person name="Murat C."/>
            <person name="Riley R."/>
            <person name="Ohm R."/>
            <person name="Sun H."/>
            <person name="Tunlid A."/>
            <person name="Henrissat B."/>
            <person name="Grigoriev I.V."/>
            <person name="Hibbett D.S."/>
            <person name="Martin F."/>
        </authorList>
    </citation>
    <scope>NUCLEOTIDE SEQUENCE [LARGE SCALE GENOMIC DNA]</scope>
    <source>
        <strain evidence="5">Zn</strain>
    </source>
</reference>
<sequence>MAEVVGALASGAGIASLGCQIFESIYKLQQTLAAIQNAPQELKTILEEIAIVTTILVQYSERPHPLSVSQSQNAAREQAVLYCETACRQLFTLVSEIESGIRESQYRSRWYCFLAVLKAKRIGDLVARLERAKSILALAQLMYLQHWCTREDALFQFRFADWFLRWGISIAICREMESLKITIRTIPIVPASSAIFQACALGDDQTVARLIREGKASVFNMTSQGVTPLHVAAAWHHPSTCKQLLEYGADGSMLLKGHTISWNSLGLAAEYAGRYRTFLFTGLEEYRPGPKECLERKRETMRILTDHNSCEVHQGYSSDKTGYWNGSTSALHMFRGTSEDVLWLSRRENAFMTVGDSDDYIASIVIQQTQMFPNDSFPAAFNQVSKIEHLANYKTSYGSSLLHYLCSSNSGTEPGFWMNGLDIFDFARILLEHGADPTARNNQGNTPLMVAAKRSLIYFLSNGLCWTAESAAEVYSGYLTRWIKTLEACHVDSREYLSREVESGAENFMPCLLFEDSKNGPNGSKHWFVRIVFEQGGMNQELRIKFQFQSEDKKKVMPGTWPSEIVEIDYFIAERISPVPL</sequence>
<evidence type="ECO:0000313" key="5">
    <source>
        <dbReference type="Proteomes" id="UP000054321"/>
    </source>
</evidence>
<dbReference type="AlphaFoldDB" id="A0A0C3D217"/>
<dbReference type="InParanoid" id="A0A0C3D217"/>
<dbReference type="Gene3D" id="1.25.40.20">
    <property type="entry name" value="Ankyrin repeat-containing domain"/>
    <property type="match status" value="2"/>
</dbReference>
<evidence type="ECO:0000256" key="1">
    <source>
        <dbReference type="ARBA" id="ARBA00022737"/>
    </source>
</evidence>
<dbReference type="Pfam" id="PF12796">
    <property type="entry name" value="Ank_2"/>
    <property type="match status" value="1"/>
</dbReference>
<evidence type="ECO:0008006" key="6">
    <source>
        <dbReference type="Google" id="ProtNLM"/>
    </source>
</evidence>
<dbReference type="EMBL" id="KN832872">
    <property type="protein sequence ID" value="KIN05294.1"/>
    <property type="molecule type" value="Genomic_DNA"/>
</dbReference>
<feature type="repeat" description="ANK" evidence="3">
    <location>
        <begin position="224"/>
        <end position="250"/>
    </location>
</feature>
<accession>A0A0C3D217</accession>
<dbReference type="InterPro" id="IPR002110">
    <property type="entry name" value="Ankyrin_rpt"/>
</dbReference>
<protein>
    <recommendedName>
        <fullName evidence="6">Fungal N-terminal domain-containing protein</fullName>
    </recommendedName>
</protein>
<dbReference type="InterPro" id="IPR051637">
    <property type="entry name" value="Ank_repeat_dom-contain_49"/>
</dbReference>
<name>A0A0C3D217_OIDMZ</name>
<reference evidence="4 5" key="1">
    <citation type="submission" date="2014-04" db="EMBL/GenBank/DDBJ databases">
        <authorList>
            <consortium name="DOE Joint Genome Institute"/>
            <person name="Kuo A."/>
            <person name="Martino E."/>
            <person name="Perotto S."/>
            <person name="Kohler A."/>
            <person name="Nagy L.G."/>
            <person name="Floudas D."/>
            <person name="Copeland A."/>
            <person name="Barry K.W."/>
            <person name="Cichocki N."/>
            <person name="Veneault-Fourrey C."/>
            <person name="LaButti K."/>
            <person name="Lindquist E.A."/>
            <person name="Lipzen A."/>
            <person name="Lundell T."/>
            <person name="Morin E."/>
            <person name="Murat C."/>
            <person name="Sun H."/>
            <person name="Tunlid A."/>
            <person name="Henrissat B."/>
            <person name="Grigoriev I.V."/>
            <person name="Hibbett D.S."/>
            <person name="Martin F."/>
            <person name="Nordberg H.P."/>
            <person name="Cantor M.N."/>
            <person name="Hua S.X."/>
        </authorList>
    </citation>
    <scope>NUCLEOTIDE SEQUENCE [LARGE SCALE GENOMIC DNA]</scope>
    <source>
        <strain evidence="4 5">Zn</strain>
    </source>
</reference>
<evidence type="ECO:0000256" key="2">
    <source>
        <dbReference type="ARBA" id="ARBA00023043"/>
    </source>
</evidence>
<evidence type="ECO:0000256" key="3">
    <source>
        <dbReference type="PROSITE-ProRule" id="PRU00023"/>
    </source>
</evidence>
<keyword evidence="2 3" id="KW-0040">ANK repeat</keyword>
<dbReference type="PANTHER" id="PTHR24180">
    <property type="entry name" value="CYCLIN-DEPENDENT KINASE INHIBITOR 2C-RELATED"/>
    <property type="match status" value="1"/>
</dbReference>
<dbReference type="OrthoDB" id="3200163at2759"/>
<dbReference type="PROSITE" id="PS50297">
    <property type="entry name" value="ANK_REP_REGION"/>
    <property type="match status" value="1"/>
</dbReference>
<dbReference type="PANTHER" id="PTHR24180:SF45">
    <property type="entry name" value="POLY [ADP-RIBOSE] POLYMERASE TANKYRASE"/>
    <property type="match status" value="1"/>
</dbReference>
<dbReference type="Proteomes" id="UP000054321">
    <property type="component" value="Unassembled WGS sequence"/>
</dbReference>
<dbReference type="PROSITE" id="PS50088">
    <property type="entry name" value="ANK_REPEAT"/>
    <property type="match status" value="1"/>
</dbReference>
<gene>
    <name evidence="4" type="ORF">OIDMADRAFT_25863</name>
</gene>
<keyword evidence="1" id="KW-0677">Repeat</keyword>
<dbReference type="HOGENOM" id="CLU_029463_0_0_1"/>
<organism evidence="4 5">
    <name type="scientific">Oidiodendron maius (strain Zn)</name>
    <dbReference type="NCBI Taxonomy" id="913774"/>
    <lineage>
        <taxon>Eukaryota</taxon>
        <taxon>Fungi</taxon>
        <taxon>Dikarya</taxon>
        <taxon>Ascomycota</taxon>
        <taxon>Pezizomycotina</taxon>
        <taxon>Leotiomycetes</taxon>
        <taxon>Leotiomycetes incertae sedis</taxon>
        <taxon>Myxotrichaceae</taxon>
        <taxon>Oidiodendron</taxon>
    </lineage>
</organism>
<dbReference type="SUPFAM" id="SSF48403">
    <property type="entry name" value="Ankyrin repeat"/>
    <property type="match status" value="1"/>
</dbReference>
<dbReference type="SMART" id="SM00248">
    <property type="entry name" value="ANK"/>
    <property type="match status" value="3"/>
</dbReference>
<keyword evidence="5" id="KW-1185">Reference proteome</keyword>
<dbReference type="InterPro" id="IPR036770">
    <property type="entry name" value="Ankyrin_rpt-contain_sf"/>
</dbReference>
<evidence type="ECO:0000313" key="4">
    <source>
        <dbReference type="EMBL" id="KIN05294.1"/>
    </source>
</evidence>
<proteinExistence type="predicted"/>